<dbReference type="PANTHER" id="PTHR47947:SF24">
    <property type="entry name" value="ISOFLAVONE 2'-HYDROXYLASE-LIKE"/>
    <property type="match status" value="1"/>
</dbReference>
<evidence type="ECO:0000256" key="3">
    <source>
        <dbReference type="ARBA" id="ARBA00022723"/>
    </source>
</evidence>
<dbReference type="GO" id="GO:0016020">
    <property type="term" value="C:membrane"/>
    <property type="evidence" value="ECO:0007669"/>
    <property type="project" value="UniProtKB-SubCell"/>
</dbReference>
<reference evidence="7" key="1">
    <citation type="submission" date="2023-05" db="EMBL/GenBank/DDBJ databases">
        <authorList>
            <person name="Huff M."/>
        </authorList>
    </citation>
    <scope>NUCLEOTIDE SEQUENCE</scope>
</reference>
<dbReference type="InterPro" id="IPR001128">
    <property type="entry name" value="Cyt_P450"/>
</dbReference>
<keyword evidence="2" id="KW-0349">Heme</keyword>
<evidence type="ECO:0000256" key="1">
    <source>
        <dbReference type="ARBA" id="ARBA00004167"/>
    </source>
</evidence>
<dbReference type="InterPro" id="IPR002401">
    <property type="entry name" value="Cyt_P450_E_grp-I"/>
</dbReference>
<comment type="subcellular location">
    <subcellularLocation>
        <location evidence="1">Membrane</location>
        <topology evidence="1">Single-pass membrane protein</topology>
    </subcellularLocation>
</comment>
<name>A0AAD2DTN2_9LAMI</name>
<dbReference type="GO" id="GO:0005506">
    <property type="term" value="F:iron ion binding"/>
    <property type="evidence" value="ECO:0007669"/>
    <property type="project" value="InterPro"/>
</dbReference>
<evidence type="ECO:0000256" key="6">
    <source>
        <dbReference type="ARBA" id="ARBA00023033"/>
    </source>
</evidence>
<protein>
    <recommendedName>
        <fullName evidence="9">Cytochrome P450</fullName>
    </recommendedName>
</protein>
<gene>
    <name evidence="7" type="ORF">FPE_LOCUS10505</name>
</gene>
<dbReference type="Gene3D" id="1.10.630.10">
    <property type="entry name" value="Cytochrome P450"/>
    <property type="match status" value="1"/>
</dbReference>
<organism evidence="7 8">
    <name type="scientific">Fraxinus pennsylvanica</name>
    <dbReference type="NCBI Taxonomy" id="56036"/>
    <lineage>
        <taxon>Eukaryota</taxon>
        <taxon>Viridiplantae</taxon>
        <taxon>Streptophyta</taxon>
        <taxon>Embryophyta</taxon>
        <taxon>Tracheophyta</taxon>
        <taxon>Spermatophyta</taxon>
        <taxon>Magnoliopsida</taxon>
        <taxon>eudicotyledons</taxon>
        <taxon>Gunneridae</taxon>
        <taxon>Pentapetalae</taxon>
        <taxon>asterids</taxon>
        <taxon>lamiids</taxon>
        <taxon>Lamiales</taxon>
        <taxon>Oleaceae</taxon>
        <taxon>Oleeae</taxon>
        <taxon>Fraxinus</taxon>
    </lineage>
</organism>
<evidence type="ECO:0000256" key="2">
    <source>
        <dbReference type="ARBA" id="ARBA00022617"/>
    </source>
</evidence>
<dbReference type="Proteomes" id="UP000834106">
    <property type="component" value="Chromosome 6"/>
</dbReference>
<keyword evidence="5" id="KW-0408">Iron</keyword>
<evidence type="ECO:0000256" key="4">
    <source>
        <dbReference type="ARBA" id="ARBA00023002"/>
    </source>
</evidence>
<keyword evidence="6" id="KW-0503">Monooxygenase</keyword>
<keyword evidence="4" id="KW-0560">Oxidoreductase</keyword>
<keyword evidence="3" id="KW-0479">Metal-binding</keyword>
<dbReference type="PANTHER" id="PTHR47947">
    <property type="entry name" value="CYTOCHROME P450 82C3-RELATED"/>
    <property type="match status" value="1"/>
</dbReference>
<dbReference type="InterPro" id="IPR050651">
    <property type="entry name" value="Plant_Cytochrome_P450_Monoox"/>
</dbReference>
<sequence>MLFLVLYITTQHLLYKLQNLPPSPFPALPFIGHLYLLKKPFHWALSTISKRYGPVLFLQLGSRQVLLVSSPLVAEECLTKKDVIFANRPSLLSGKYFGYNYTSLAWSPYGNHWRNLRRISSIELLSSHQVQMLSHIQRAEILALVRKLFHDTKDFPNKSVHVKSTLSEFSFNVITRMINGKKYSGKTAEGSKEAKIFQEILTETALVAPEANVLDFLPFMRWFGFKNTEKKMISIQEKRDKFMQSVIEEQRSSFVDSAVKNKTMIEVLLDLQKAEPENYTDETIRNLLLVLIQAGSETSGDTIEWAFSLLLDNPNVLKRAQAEIDNLVGKQRRRACPGENLAMRLVGLALGSLIQCFDWNKISEIVDMAEGTGIMAKKIEPLMAKCNHRSFVGDLLSIGHHMAFPIGRGRSLQPGPVL</sequence>
<dbReference type="GO" id="GO:0020037">
    <property type="term" value="F:heme binding"/>
    <property type="evidence" value="ECO:0007669"/>
    <property type="project" value="InterPro"/>
</dbReference>
<evidence type="ECO:0000313" key="8">
    <source>
        <dbReference type="Proteomes" id="UP000834106"/>
    </source>
</evidence>
<dbReference type="EMBL" id="OU503041">
    <property type="protein sequence ID" value="CAI9763075.1"/>
    <property type="molecule type" value="Genomic_DNA"/>
</dbReference>
<dbReference type="GO" id="GO:0004497">
    <property type="term" value="F:monooxygenase activity"/>
    <property type="evidence" value="ECO:0007669"/>
    <property type="project" value="UniProtKB-KW"/>
</dbReference>
<evidence type="ECO:0000256" key="5">
    <source>
        <dbReference type="ARBA" id="ARBA00023004"/>
    </source>
</evidence>
<dbReference type="GO" id="GO:0016705">
    <property type="term" value="F:oxidoreductase activity, acting on paired donors, with incorporation or reduction of molecular oxygen"/>
    <property type="evidence" value="ECO:0007669"/>
    <property type="project" value="InterPro"/>
</dbReference>
<proteinExistence type="predicted"/>
<accession>A0AAD2DTN2</accession>
<dbReference type="PRINTS" id="PR00463">
    <property type="entry name" value="EP450I"/>
</dbReference>
<keyword evidence="8" id="KW-1185">Reference proteome</keyword>
<dbReference type="AlphaFoldDB" id="A0AAD2DTN2"/>
<dbReference type="Pfam" id="PF00067">
    <property type="entry name" value="p450"/>
    <property type="match status" value="1"/>
</dbReference>
<dbReference type="SUPFAM" id="SSF48264">
    <property type="entry name" value="Cytochrome P450"/>
    <property type="match status" value="1"/>
</dbReference>
<evidence type="ECO:0008006" key="9">
    <source>
        <dbReference type="Google" id="ProtNLM"/>
    </source>
</evidence>
<dbReference type="InterPro" id="IPR036396">
    <property type="entry name" value="Cyt_P450_sf"/>
</dbReference>
<evidence type="ECO:0000313" key="7">
    <source>
        <dbReference type="EMBL" id="CAI9763075.1"/>
    </source>
</evidence>